<dbReference type="EMBL" id="UYSU01048790">
    <property type="protein sequence ID" value="VDM06082.1"/>
    <property type="molecule type" value="Genomic_DNA"/>
</dbReference>
<keyword evidence="1" id="KW-1133">Transmembrane helix</keyword>
<dbReference type="WBParaSite" id="SSLN_0002042801-mRNA-1">
    <property type="protein sequence ID" value="SSLN_0002042801-mRNA-1"/>
    <property type="gene ID" value="SSLN_0002042801"/>
</dbReference>
<feature type="transmembrane region" description="Helical" evidence="1">
    <location>
        <begin position="50"/>
        <end position="72"/>
    </location>
</feature>
<protein>
    <submittedName>
        <fullName evidence="4">Secreted protein</fullName>
    </submittedName>
</protein>
<evidence type="ECO:0000313" key="2">
    <source>
        <dbReference type="EMBL" id="VDM06082.1"/>
    </source>
</evidence>
<accession>A0A183TT98</accession>
<reference evidence="4" key="1">
    <citation type="submission" date="2016-06" db="UniProtKB">
        <authorList>
            <consortium name="WormBaseParasite"/>
        </authorList>
    </citation>
    <scope>IDENTIFICATION</scope>
</reference>
<reference evidence="2 3" key="2">
    <citation type="submission" date="2018-11" db="EMBL/GenBank/DDBJ databases">
        <authorList>
            <consortium name="Pathogen Informatics"/>
        </authorList>
    </citation>
    <scope>NUCLEOTIDE SEQUENCE [LARGE SCALE GENOMIC DNA]</scope>
    <source>
        <strain evidence="2 3">NST_G2</strain>
    </source>
</reference>
<name>A0A183TT98_SCHSO</name>
<keyword evidence="1" id="KW-0812">Transmembrane</keyword>
<gene>
    <name evidence="2" type="ORF">SSLN_LOCUS19696</name>
</gene>
<keyword evidence="3" id="KW-1185">Reference proteome</keyword>
<organism evidence="4">
    <name type="scientific">Schistocephalus solidus</name>
    <name type="common">Tapeworm</name>
    <dbReference type="NCBI Taxonomy" id="70667"/>
    <lineage>
        <taxon>Eukaryota</taxon>
        <taxon>Metazoa</taxon>
        <taxon>Spiralia</taxon>
        <taxon>Lophotrochozoa</taxon>
        <taxon>Platyhelminthes</taxon>
        <taxon>Cestoda</taxon>
        <taxon>Eucestoda</taxon>
        <taxon>Diphyllobothriidea</taxon>
        <taxon>Diphyllobothriidae</taxon>
        <taxon>Schistocephalus</taxon>
    </lineage>
</organism>
<sequence length="100" mass="10949">MGDSTFLPAPAQPMGMATVVMVAATSSPAASVMAVAATMTTPPTATGRRHWTIVLCCQFFLRILLHLLRFLLCQGELHKNAKKQNGKEQFHHFDGLRRLG</sequence>
<evidence type="ECO:0000313" key="4">
    <source>
        <dbReference type="WBParaSite" id="SSLN_0002042801-mRNA-1"/>
    </source>
</evidence>
<evidence type="ECO:0000313" key="3">
    <source>
        <dbReference type="Proteomes" id="UP000275846"/>
    </source>
</evidence>
<dbReference type="Proteomes" id="UP000275846">
    <property type="component" value="Unassembled WGS sequence"/>
</dbReference>
<dbReference type="AlphaFoldDB" id="A0A183TT98"/>
<evidence type="ECO:0000256" key="1">
    <source>
        <dbReference type="SAM" id="Phobius"/>
    </source>
</evidence>
<proteinExistence type="predicted"/>
<keyword evidence="1" id="KW-0472">Membrane</keyword>